<keyword evidence="2" id="KW-0418">Kinase</keyword>
<dbReference type="InterPro" id="IPR027417">
    <property type="entry name" value="P-loop_NTPase"/>
</dbReference>
<organism evidence="2 3">
    <name type="scientific">Nosema bombycis (strain CQ1 / CVCC 102059)</name>
    <name type="common">Microsporidian parasite</name>
    <name type="synonym">Pebrine of silkworm</name>
    <dbReference type="NCBI Taxonomy" id="578461"/>
    <lineage>
        <taxon>Eukaryota</taxon>
        <taxon>Fungi</taxon>
        <taxon>Fungi incertae sedis</taxon>
        <taxon>Microsporidia</taxon>
        <taxon>Nosematidae</taxon>
        <taxon>Nosema</taxon>
    </lineage>
</organism>
<dbReference type="Proteomes" id="UP000016927">
    <property type="component" value="Unassembled WGS sequence"/>
</dbReference>
<name>R0MFF7_NOSB1</name>
<accession>R0MFF7</accession>
<evidence type="ECO:0000259" key="1">
    <source>
        <dbReference type="Pfam" id="PF00485"/>
    </source>
</evidence>
<dbReference type="InterPro" id="IPR006083">
    <property type="entry name" value="PRK/URK"/>
</dbReference>
<dbReference type="Pfam" id="PF00485">
    <property type="entry name" value="PRK"/>
    <property type="match status" value="1"/>
</dbReference>
<reference evidence="2 3" key="1">
    <citation type="journal article" date="2013" name="BMC Genomics">
        <title>Comparative genomics of parasitic silkworm microsporidia reveal an association between genome expansion and host adaptation.</title>
        <authorList>
            <person name="Pan G."/>
            <person name="Xu J."/>
            <person name="Li T."/>
            <person name="Xia Q."/>
            <person name="Liu S.L."/>
            <person name="Zhang G."/>
            <person name="Li S."/>
            <person name="Li C."/>
            <person name="Liu H."/>
            <person name="Yang L."/>
            <person name="Liu T."/>
            <person name="Zhang X."/>
            <person name="Wu Z."/>
            <person name="Fan W."/>
            <person name="Dang X."/>
            <person name="Xiang H."/>
            <person name="Tao M."/>
            <person name="Li Y."/>
            <person name="Hu J."/>
            <person name="Li Z."/>
            <person name="Lin L."/>
            <person name="Luo J."/>
            <person name="Geng L."/>
            <person name="Wang L."/>
            <person name="Long M."/>
            <person name="Wan Y."/>
            <person name="He N."/>
            <person name="Zhang Z."/>
            <person name="Lu C."/>
            <person name="Keeling P.J."/>
            <person name="Wang J."/>
            <person name="Xiang Z."/>
            <person name="Zhou Z."/>
        </authorList>
    </citation>
    <scope>NUCLEOTIDE SEQUENCE [LARGE SCALE GENOMIC DNA]</scope>
    <source>
        <strain evidence="3">CQ1 / CVCC 102059</strain>
    </source>
</reference>
<feature type="non-terminal residue" evidence="2">
    <location>
        <position position="391"/>
    </location>
</feature>
<dbReference type="HOGENOM" id="CLU_059424_0_0_1"/>
<dbReference type="PANTHER" id="PTHR10285">
    <property type="entry name" value="URIDINE KINASE"/>
    <property type="match status" value="1"/>
</dbReference>
<dbReference type="Gene3D" id="3.40.50.300">
    <property type="entry name" value="P-loop containing nucleotide triphosphate hydrolases"/>
    <property type="match status" value="1"/>
</dbReference>
<evidence type="ECO:0000313" key="3">
    <source>
        <dbReference type="Proteomes" id="UP000016927"/>
    </source>
</evidence>
<dbReference type="SUPFAM" id="SSF52540">
    <property type="entry name" value="P-loop containing nucleoside triphosphate hydrolases"/>
    <property type="match status" value="1"/>
</dbReference>
<sequence>MSSVFNGSMNGDSEEQIRKIIREKFGDVYDMKNKYLIVIQGATSSGKSTIAKEINRLLTGKGVPSKLIGLDSYYLSPDNPLEEDDNYDFDNPASLDWESIVELLTALKNDEKNLPVYFRRKSKSEINTKEFCANTFPSVIIVEGIYAFNIINRYIFNLDELDPTDSKKKLSQEFVESDYNVDGFKILKIFLPLCKNKLWAIRKARDLKLKKPYDAIKSRFEKMIWPDTQRWVYSTLEYNDIQVAHGNFNETASHLLVKNILGYFCSKNITYERQLEDDLSEEFKVECSGESYMLLTTVGIEESIENYNKLYEALGTQCDSEILDSFLSKTKSTSRDEIMAKGDEIISSLASQVVSSQPAVSEAAPKKEEKVVEEVEEVVEVSLFGGDDDFF</sequence>
<dbReference type="GO" id="GO:0005524">
    <property type="term" value="F:ATP binding"/>
    <property type="evidence" value="ECO:0007669"/>
    <property type="project" value="InterPro"/>
</dbReference>
<dbReference type="AlphaFoldDB" id="R0MFF7"/>
<evidence type="ECO:0000313" key="2">
    <source>
        <dbReference type="EMBL" id="EOB12865.1"/>
    </source>
</evidence>
<keyword evidence="3" id="KW-1185">Reference proteome</keyword>
<dbReference type="EMBL" id="KB909261">
    <property type="protein sequence ID" value="EOB12865.1"/>
    <property type="molecule type" value="Genomic_DNA"/>
</dbReference>
<dbReference type="VEuPathDB" id="MicrosporidiaDB:NBO_353g0007"/>
<dbReference type="GO" id="GO:0016301">
    <property type="term" value="F:kinase activity"/>
    <property type="evidence" value="ECO:0007669"/>
    <property type="project" value="UniProtKB-KW"/>
</dbReference>
<dbReference type="OrthoDB" id="2195084at2759"/>
<dbReference type="STRING" id="578461.R0MFF7"/>
<feature type="domain" description="Phosphoribulokinase/uridine kinase" evidence="1">
    <location>
        <begin position="36"/>
        <end position="150"/>
    </location>
</feature>
<protein>
    <submittedName>
        <fullName evidence="2">Uridine/cytidine kinase-like 1</fullName>
    </submittedName>
</protein>
<keyword evidence="2" id="KW-0808">Transferase</keyword>
<gene>
    <name evidence="2" type="primary">UCKL1</name>
    <name evidence="2" type="ORF">NBO_353g0007</name>
</gene>
<proteinExistence type="predicted"/>